<reference evidence="2" key="1">
    <citation type="submission" date="2020-03" db="EMBL/GenBank/DDBJ databases">
        <authorList>
            <person name="Weist P."/>
        </authorList>
    </citation>
    <scope>NUCLEOTIDE SEQUENCE</scope>
</reference>
<feature type="compositionally biased region" description="Basic and acidic residues" evidence="1">
    <location>
        <begin position="19"/>
        <end position="30"/>
    </location>
</feature>
<proteinExistence type="predicted"/>
<sequence>MGLISDSLSQAVQWSSVHGAEEESNVRPPEEQATENWDSGHGPRSRSPDSLSGTGLPVKLCAPPTHRQGRTLLPTVNLLTSPIGTGSEQRAGGARGLPP</sequence>
<protein>
    <submittedName>
        <fullName evidence="2">Uncharacterized protein</fullName>
    </submittedName>
</protein>
<accession>A0A9N7YW40</accession>
<name>A0A9N7YW40_PLEPL</name>
<feature type="compositionally biased region" description="Polar residues" evidence="1">
    <location>
        <begin position="1"/>
        <end position="16"/>
    </location>
</feature>
<evidence type="ECO:0000313" key="2">
    <source>
        <dbReference type="EMBL" id="CAB1440577.1"/>
    </source>
</evidence>
<dbReference type="Proteomes" id="UP001153269">
    <property type="component" value="Unassembled WGS sequence"/>
</dbReference>
<keyword evidence="3" id="KW-1185">Reference proteome</keyword>
<gene>
    <name evidence="2" type="ORF">PLEPLA_LOCUS28343</name>
</gene>
<dbReference type="AlphaFoldDB" id="A0A9N7YW40"/>
<evidence type="ECO:0000256" key="1">
    <source>
        <dbReference type="SAM" id="MobiDB-lite"/>
    </source>
</evidence>
<evidence type="ECO:0000313" key="3">
    <source>
        <dbReference type="Proteomes" id="UP001153269"/>
    </source>
</evidence>
<dbReference type="EMBL" id="CADEAL010002469">
    <property type="protein sequence ID" value="CAB1440577.1"/>
    <property type="molecule type" value="Genomic_DNA"/>
</dbReference>
<feature type="region of interest" description="Disordered" evidence="1">
    <location>
        <begin position="1"/>
        <end position="99"/>
    </location>
</feature>
<comment type="caution">
    <text evidence="2">The sequence shown here is derived from an EMBL/GenBank/DDBJ whole genome shotgun (WGS) entry which is preliminary data.</text>
</comment>
<feature type="compositionally biased region" description="Polar residues" evidence="1">
    <location>
        <begin position="77"/>
        <end position="88"/>
    </location>
</feature>
<organism evidence="2 3">
    <name type="scientific">Pleuronectes platessa</name>
    <name type="common">European plaice</name>
    <dbReference type="NCBI Taxonomy" id="8262"/>
    <lineage>
        <taxon>Eukaryota</taxon>
        <taxon>Metazoa</taxon>
        <taxon>Chordata</taxon>
        <taxon>Craniata</taxon>
        <taxon>Vertebrata</taxon>
        <taxon>Euteleostomi</taxon>
        <taxon>Actinopterygii</taxon>
        <taxon>Neopterygii</taxon>
        <taxon>Teleostei</taxon>
        <taxon>Neoteleostei</taxon>
        <taxon>Acanthomorphata</taxon>
        <taxon>Carangaria</taxon>
        <taxon>Pleuronectiformes</taxon>
        <taxon>Pleuronectoidei</taxon>
        <taxon>Pleuronectidae</taxon>
        <taxon>Pleuronectes</taxon>
    </lineage>
</organism>